<dbReference type="InterPro" id="IPR032675">
    <property type="entry name" value="LRR_dom_sf"/>
</dbReference>
<dbReference type="EMBL" id="MU826364">
    <property type="protein sequence ID" value="KAJ7378622.1"/>
    <property type="molecule type" value="Genomic_DNA"/>
</dbReference>
<evidence type="ECO:0000313" key="4">
    <source>
        <dbReference type="EMBL" id="KAJ7378622.1"/>
    </source>
</evidence>
<dbReference type="Proteomes" id="UP001163046">
    <property type="component" value="Unassembled WGS sequence"/>
</dbReference>
<feature type="domain" description="NACHT" evidence="3">
    <location>
        <begin position="28"/>
        <end position="108"/>
    </location>
</feature>
<dbReference type="InterPro" id="IPR007111">
    <property type="entry name" value="NACHT_NTPase"/>
</dbReference>
<name>A0A9W9ZBP2_9CNID</name>
<dbReference type="SUPFAM" id="SSF52540">
    <property type="entry name" value="P-loop containing nucleoside triphosphate hydrolases"/>
    <property type="match status" value="1"/>
</dbReference>
<proteinExistence type="predicted"/>
<dbReference type="OrthoDB" id="5988380at2759"/>
<dbReference type="PANTHER" id="PTHR46844:SF1">
    <property type="entry name" value="SLR5058 PROTEIN"/>
    <property type="match status" value="1"/>
</dbReference>
<protein>
    <submittedName>
        <fullName evidence="4">NACHT, LRR and PYD domains-containing protein</fullName>
    </submittedName>
</protein>
<dbReference type="InterPro" id="IPR027417">
    <property type="entry name" value="P-loop_NTPase"/>
</dbReference>
<dbReference type="Gene3D" id="3.40.50.300">
    <property type="entry name" value="P-loop containing nucleotide triphosphate hydrolases"/>
    <property type="match status" value="1"/>
</dbReference>
<comment type="caution">
    <text evidence="4">The sequence shown here is derived from an EMBL/GenBank/DDBJ whole genome shotgun (WGS) entry which is preliminary data.</text>
</comment>
<dbReference type="PANTHER" id="PTHR46844">
    <property type="entry name" value="SLR5058 PROTEIN"/>
    <property type="match status" value="1"/>
</dbReference>
<keyword evidence="5" id="KW-1185">Reference proteome</keyword>
<evidence type="ECO:0000259" key="3">
    <source>
        <dbReference type="Pfam" id="PF05729"/>
    </source>
</evidence>
<dbReference type="SUPFAM" id="SSF52047">
    <property type="entry name" value="RNI-like"/>
    <property type="match status" value="1"/>
</dbReference>
<organism evidence="4 5">
    <name type="scientific">Desmophyllum pertusum</name>
    <dbReference type="NCBI Taxonomy" id="174260"/>
    <lineage>
        <taxon>Eukaryota</taxon>
        <taxon>Metazoa</taxon>
        <taxon>Cnidaria</taxon>
        <taxon>Anthozoa</taxon>
        <taxon>Hexacorallia</taxon>
        <taxon>Scleractinia</taxon>
        <taxon>Caryophylliina</taxon>
        <taxon>Caryophylliidae</taxon>
        <taxon>Desmophyllum</taxon>
    </lineage>
</organism>
<keyword evidence="1" id="KW-0547">Nucleotide-binding</keyword>
<sequence>MEAIDEQLLPECMKETVKKELMDYIKDFSLPKKVLIILDGLDELPKEFESHVDRLLHKKIFPFCYVLATSRQERGIVVRKKVNFDILLQIEGFTEADAFEYIRKHFKNAGPEHLATGEKLIKEIQENTFLHALPNNPLNLLLLCVVFEDYKGKLPSFRTELYQIIIRCILRRYCAKHNLEAPDDDKALEEQFEDSLLALGELAWRCLQEGSLSFREEELARFERLSKNKNLAARKLGLVFKEASTKRINPQHEYHFFHKTFQEYLAASYLAHKLLKEQVNVFRDFNLEFNKEITSEYRQVFLFVSGILGEEASVLFNQIGEELKSDDWDWLKCSVEEACFFTECFSESRNAEQVAMTLCSFIPFPLTVYINGNYEEDYATNNVLTVLNACKSFSQLQHPTDLTVVNGEGLDLDTVVGFLASCTQLETFSFYTSQLTPEQTTALFKGLFTNSTLSSFTLSTKFSMSSDDAFVIGNSLAANKTLTTVTFELINEWDKDWATALETGLSADTPLTSVVLKMYGSMSDSSIQALKTVLLNRSLTSLVLIIYGEMQDSLATAVGEGLAAEPMLKSLALIIYGKLSYSGAISLKKGILENRSMNYLEVKVFGDLPDNWVTVVEKVLMAKKSFMSLTVHPNIIGSITNAQVAHICPILKRNQFKFEPLGRVEL</sequence>
<reference evidence="4" key="1">
    <citation type="submission" date="2023-01" db="EMBL/GenBank/DDBJ databases">
        <title>Genome assembly of the deep-sea coral Lophelia pertusa.</title>
        <authorList>
            <person name="Herrera S."/>
            <person name="Cordes E."/>
        </authorList>
    </citation>
    <scope>NUCLEOTIDE SEQUENCE</scope>
    <source>
        <strain evidence="4">USNM1676648</strain>
        <tissue evidence="4">Polyp</tissue>
    </source>
</reference>
<evidence type="ECO:0000256" key="1">
    <source>
        <dbReference type="ARBA" id="ARBA00022741"/>
    </source>
</evidence>
<gene>
    <name evidence="4" type="primary">Nlrp10_2</name>
    <name evidence="4" type="ORF">OS493_021922</name>
</gene>
<dbReference type="Gene3D" id="3.80.10.10">
    <property type="entry name" value="Ribonuclease Inhibitor"/>
    <property type="match status" value="1"/>
</dbReference>
<accession>A0A9W9ZBP2</accession>
<evidence type="ECO:0000256" key="2">
    <source>
        <dbReference type="ARBA" id="ARBA00022840"/>
    </source>
</evidence>
<dbReference type="GO" id="GO:0005524">
    <property type="term" value="F:ATP binding"/>
    <property type="evidence" value="ECO:0007669"/>
    <property type="project" value="UniProtKB-KW"/>
</dbReference>
<evidence type="ECO:0000313" key="5">
    <source>
        <dbReference type="Proteomes" id="UP001163046"/>
    </source>
</evidence>
<keyword evidence="2" id="KW-0067">ATP-binding</keyword>
<dbReference type="AlphaFoldDB" id="A0A9W9ZBP2"/>
<dbReference type="Pfam" id="PF05729">
    <property type="entry name" value="NACHT"/>
    <property type="match status" value="1"/>
</dbReference>